<keyword evidence="1" id="KW-0479">Metal-binding</keyword>
<dbReference type="GO" id="GO:0003676">
    <property type="term" value="F:nucleic acid binding"/>
    <property type="evidence" value="ECO:0007669"/>
    <property type="project" value="InterPro"/>
</dbReference>
<dbReference type="RefSeq" id="XP_031788843.1">
    <property type="nucleotide sequence ID" value="XM_031932983.2"/>
</dbReference>
<evidence type="ECO:0000256" key="1">
    <source>
        <dbReference type="PROSITE-ProRule" id="PRU00047"/>
    </source>
</evidence>
<dbReference type="GeneID" id="100680327"/>
<feature type="compositionally biased region" description="Polar residues" evidence="2">
    <location>
        <begin position="109"/>
        <end position="125"/>
    </location>
</feature>
<name>A0A7M7QPK8_NASVI</name>
<accession>A0A7M7QPK8</accession>
<protein>
    <recommendedName>
        <fullName evidence="3">CCHC-type domain-containing protein</fullName>
    </recommendedName>
</protein>
<keyword evidence="5" id="KW-1185">Reference proteome</keyword>
<dbReference type="AlphaFoldDB" id="A0A7M7QPK8"/>
<feature type="compositionally biased region" description="Basic and acidic residues" evidence="2">
    <location>
        <begin position="157"/>
        <end position="167"/>
    </location>
</feature>
<dbReference type="RefSeq" id="XP_031788844.1">
    <property type="nucleotide sequence ID" value="XM_031932984.2"/>
</dbReference>
<dbReference type="GO" id="GO:0008270">
    <property type="term" value="F:zinc ion binding"/>
    <property type="evidence" value="ECO:0007669"/>
    <property type="project" value="UniProtKB-KW"/>
</dbReference>
<proteinExistence type="predicted"/>
<dbReference type="Gene3D" id="4.10.60.10">
    <property type="entry name" value="Zinc finger, CCHC-type"/>
    <property type="match status" value="1"/>
</dbReference>
<evidence type="ECO:0000256" key="2">
    <source>
        <dbReference type="SAM" id="MobiDB-lite"/>
    </source>
</evidence>
<feature type="compositionally biased region" description="Polar residues" evidence="2">
    <location>
        <begin position="53"/>
        <end position="66"/>
    </location>
</feature>
<feature type="compositionally biased region" description="Basic and acidic residues" evidence="2">
    <location>
        <begin position="126"/>
        <end position="142"/>
    </location>
</feature>
<feature type="region of interest" description="Disordered" evidence="2">
    <location>
        <begin position="109"/>
        <end position="188"/>
    </location>
</feature>
<dbReference type="PROSITE" id="PS50158">
    <property type="entry name" value="ZF_CCHC"/>
    <property type="match status" value="1"/>
</dbReference>
<feature type="region of interest" description="Disordered" evidence="2">
    <location>
        <begin position="52"/>
        <end position="75"/>
    </location>
</feature>
<feature type="compositionally biased region" description="Basic and acidic residues" evidence="2">
    <location>
        <begin position="177"/>
        <end position="186"/>
    </location>
</feature>
<dbReference type="InParanoid" id="A0A7M7QPK8"/>
<evidence type="ECO:0000259" key="3">
    <source>
        <dbReference type="PROSITE" id="PS50158"/>
    </source>
</evidence>
<reference evidence="4" key="1">
    <citation type="submission" date="2021-01" db="UniProtKB">
        <authorList>
            <consortium name="EnsemblMetazoa"/>
        </authorList>
    </citation>
    <scope>IDENTIFICATION</scope>
</reference>
<dbReference type="KEGG" id="nvi:100680327"/>
<keyword evidence="1" id="KW-0863">Zinc-finger</keyword>
<dbReference type="SUPFAM" id="SSF57756">
    <property type="entry name" value="Retrovirus zinc finger-like domains"/>
    <property type="match status" value="1"/>
</dbReference>
<dbReference type="InterPro" id="IPR001878">
    <property type="entry name" value="Znf_CCHC"/>
</dbReference>
<evidence type="ECO:0000313" key="4">
    <source>
        <dbReference type="EnsemblMetazoa" id="XP_031788844"/>
    </source>
</evidence>
<dbReference type="EnsemblMetazoa" id="XM_031932984">
    <property type="protein sequence ID" value="XP_031788844"/>
    <property type="gene ID" value="LOC100680327"/>
</dbReference>
<dbReference type="OrthoDB" id="7700262at2759"/>
<feature type="domain" description="CCHC-type" evidence="3">
    <location>
        <begin position="363"/>
        <end position="377"/>
    </location>
</feature>
<dbReference type="InterPro" id="IPR036875">
    <property type="entry name" value="Znf_CCHC_sf"/>
</dbReference>
<evidence type="ECO:0000313" key="5">
    <source>
        <dbReference type="Proteomes" id="UP000002358"/>
    </source>
</evidence>
<organism evidence="4 5">
    <name type="scientific">Nasonia vitripennis</name>
    <name type="common">Parasitic wasp</name>
    <dbReference type="NCBI Taxonomy" id="7425"/>
    <lineage>
        <taxon>Eukaryota</taxon>
        <taxon>Metazoa</taxon>
        <taxon>Ecdysozoa</taxon>
        <taxon>Arthropoda</taxon>
        <taxon>Hexapoda</taxon>
        <taxon>Insecta</taxon>
        <taxon>Pterygota</taxon>
        <taxon>Neoptera</taxon>
        <taxon>Endopterygota</taxon>
        <taxon>Hymenoptera</taxon>
        <taxon>Apocrita</taxon>
        <taxon>Proctotrupomorpha</taxon>
        <taxon>Chalcidoidea</taxon>
        <taxon>Pteromalidae</taxon>
        <taxon>Pteromalinae</taxon>
        <taxon>Nasonia</taxon>
    </lineage>
</organism>
<keyword evidence="1" id="KW-0862">Zinc</keyword>
<sequence length="445" mass="51120">MGDHPQNLPRVLRPPRTYATSGLKLNNRHNTRVTKNGLNPKRNSLIQARLNHTKSSNNLDQINTTAKGDDLKDTKMETEDISLEEIEKIIHTPNDNKTLIQSQPITETNTSSLDQRNHESQNTSHENSKADSERKRPAEFRSPESSSPNNQRFKKKPYNDNARKNLFNDHSLPTDPNDNRNDKDLPSEYDINIQGPYKIYLQSIDNDRLDAIKIAKSLIPKIEIKDSLHEIKQLSYNKVCVIAKYRNIANLILNLTDWKDLKIRAFIPNHLLSKQGIIKGIPVEITDDELKQFIELDSPFGPLQITHTRRFTKKIYNKSTDKVDILPTKTVQITVKGQFLPAEAKVLKVIYPIETYYPQVRQCYRCFRFGHIKNNCKAPNERCIRCGEPKHTDGNECPYINTQPTCLHCKQNHLPIDKSCPAKIEEQNLKNMATDQNITIAKAAF</sequence>
<dbReference type="Proteomes" id="UP000002358">
    <property type="component" value="Unassembled WGS sequence"/>
</dbReference>
<dbReference type="SMART" id="SM00343">
    <property type="entry name" value="ZnF_C2HC"/>
    <property type="match status" value="2"/>
</dbReference>
<dbReference type="EnsemblMetazoa" id="XM_031932983">
    <property type="protein sequence ID" value="XP_031788843"/>
    <property type="gene ID" value="LOC100680327"/>
</dbReference>